<comment type="similarity">
    <text evidence="2">Belongs to the JARID1 histone demethylase family.</text>
</comment>
<evidence type="ECO:0000313" key="6">
    <source>
        <dbReference type="Proteomes" id="UP001457282"/>
    </source>
</evidence>
<evidence type="ECO:0000256" key="2">
    <source>
        <dbReference type="ARBA" id="ARBA00006801"/>
    </source>
</evidence>
<keyword evidence="6" id="KW-1185">Reference proteome</keyword>
<dbReference type="EMBL" id="JBEDUW010000005">
    <property type="protein sequence ID" value="KAK9929478.1"/>
    <property type="molecule type" value="Genomic_DNA"/>
</dbReference>
<dbReference type="GO" id="GO:0006357">
    <property type="term" value="P:regulation of transcription by RNA polymerase II"/>
    <property type="evidence" value="ECO:0007669"/>
    <property type="project" value="TreeGrafter"/>
</dbReference>
<dbReference type="AlphaFoldDB" id="A0AAW1WZP9"/>
<dbReference type="Proteomes" id="UP001457282">
    <property type="component" value="Unassembled WGS sequence"/>
</dbReference>
<evidence type="ECO:0000256" key="3">
    <source>
        <dbReference type="ARBA" id="ARBA00022723"/>
    </source>
</evidence>
<dbReference type="GO" id="GO:0046872">
    <property type="term" value="F:metal ion binding"/>
    <property type="evidence" value="ECO:0007669"/>
    <property type="project" value="UniProtKB-KW"/>
</dbReference>
<evidence type="ECO:0000256" key="4">
    <source>
        <dbReference type="ARBA" id="ARBA00023242"/>
    </source>
</evidence>
<dbReference type="PANTHER" id="PTHR12549">
    <property type="entry name" value="JMJC DOMAIN-CONTAINING HISTONE DEMETHYLATION PROTEIN"/>
    <property type="match status" value="1"/>
</dbReference>
<proteinExistence type="inferred from homology"/>
<sequence length="186" mass="21026">MSMWQSFGNLFKEFFCCLPFKEYIHPTIGSLNLSIYLPETSVLNNLQLSVDELKKKHREIFGKCDPSLSDDIGSRPQEESVELCKGHFPNPGCSTAGEIHPEAHQRIQACVLLSSSGEELEVLYKSCNGLCLPENVGQCCRLTEEFRTLPSNHRASEDKLKVKKMIVHAVCNDVKEILVRMQSLRL</sequence>
<dbReference type="PANTHER" id="PTHR12549:SF11">
    <property type="entry name" value="LYSINE-SPECIFIC DEMETHYLASE JMJ25"/>
    <property type="match status" value="1"/>
</dbReference>
<evidence type="ECO:0000313" key="5">
    <source>
        <dbReference type="EMBL" id="KAK9929478.1"/>
    </source>
</evidence>
<organism evidence="5 6">
    <name type="scientific">Rubus argutus</name>
    <name type="common">Southern blackberry</name>
    <dbReference type="NCBI Taxonomy" id="59490"/>
    <lineage>
        <taxon>Eukaryota</taxon>
        <taxon>Viridiplantae</taxon>
        <taxon>Streptophyta</taxon>
        <taxon>Embryophyta</taxon>
        <taxon>Tracheophyta</taxon>
        <taxon>Spermatophyta</taxon>
        <taxon>Magnoliopsida</taxon>
        <taxon>eudicotyledons</taxon>
        <taxon>Gunneridae</taxon>
        <taxon>Pentapetalae</taxon>
        <taxon>rosids</taxon>
        <taxon>fabids</taxon>
        <taxon>Rosales</taxon>
        <taxon>Rosaceae</taxon>
        <taxon>Rosoideae</taxon>
        <taxon>Rosoideae incertae sedis</taxon>
        <taxon>Rubus</taxon>
    </lineage>
</organism>
<keyword evidence="4" id="KW-0539">Nucleus</keyword>
<comment type="subcellular location">
    <subcellularLocation>
        <location evidence="1">Nucleus</location>
    </subcellularLocation>
</comment>
<evidence type="ECO:0000256" key="1">
    <source>
        <dbReference type="ARBA" id="ARBA00004123"/>
    </source>
</evidence>
<reference evidence="5 6" key="1">
    <citation type="journal article" date="2023" name="G3 (Bethesda)">
        <title>A chromosome-length genome assembly and annotation of blackberry (Rubus argutus, cv. 'Hillquist').</title>
        <authorList>
            <person name="Bruna T."/>
            <person name="Aryal R."/>
            <person name="Dudchenko O."/>
            <person name="Sargent D.J."/>
            <person name="Mead D."/>
            <person name="Buti M."/>
            <person name="Cavallini A."/>
            <person name="Hytonen T."/>
            <person name="Andres J."/>
            <person name="Pham M."/>
            <person name="Weisz D."/>
            <person name="Mascagni F."/>
            <person name="Usai G."/>
            <person name="Natali L."/>
            <person name="Bassil N."/>
            <person name="Fernandez G.E."/>
            <person name="Lomsadze A."/>
            <person name="Armour M."/>
            <person name="Olukolu B."/>
            <person name="Poorten T."/>
            <person name="Britton C."/>
            <person name="Davik J."/>
            <person name="Ashrafi H."/>
            <person name="Aiden E.L."/>
            <person name="Borodovsky M."/>
            <person name="Worthington M."/>
        </authorList>
    </citation>
    <scope>NUCLEOTIDE SEQUENCE [LARGE SCALE GENOMIC DNA]</scope>
    <source>
        <strain evidence="5">PI 553951</strain>
    </source>
</reference>
<gene>
    <name evidence="5" type="ORF">M0R45_026574</name>
</gene>
<dbReference type="GO" id="GO:0000785">
    <property type="term" value="C:chromatin"/>
    <property type="evidence" value="ECO:0007669"/>
    <property type="project" value="TreeGrafter"/>
</dbReference>
<comment type="caution">
    <text evidence="5">The sequence shown here is derived from an EMBL/GenBank/DDBJ whole genome shotgun (WGS) entry which is preliminary data.</text>
</comment>
<keyword evidence="3" id="KW-0479">Metal-binding</keyword>
<protein>
    <submittedName>
        <fullName evidence="5">Uncharacterized protein</fullName>
    </submittedName>
</protein>
<dbReference type="InterPro" id="IPR045109">
    <property type="entry name" value="LSDs-like"/>
</dbReference>
<dbReference type="GO" id="GO:0003712">
    <property type="term" value="F:transcription coregulator activity"/>
    <property type="evidence" value="ECO:0007669"/>
    <property type="project" value="TreeGrafter"/>
</dbReference>
<dbReference type="GO" id="GO:0031490">
    <property type="term" value="F:chromatin DNA binding"/>
    <property type="evidence" value="ECO:0007669"/>
    <property type="project" value="TreeGrafter"/>
</dbReference>
<name>A0AAW1WZP9_RUBAR</name>
<accession>A0AAW1WZP9</accession>
<dbReference type="GO" id="GO:0032454">
    <property type="term" value="F:histone H3K9 demethylase activity"/>
    <property type="evidence" value="ECO:0007669"/>
    <property type="project" value="InterPro"/>
</dbReference>
<dbReference type="GO" id="GO:0000118">
    <property type="term" value="C:histone deacetylase complex"/>
    <property type="evidence" value="ECO:0007669"/>
    <property type="project" value="TreeGrafter"/>
</dbReference>
<dbReference type="Gene3D" id="2.60.120.650">
    <property type="entry name" value="Cupin"/>
    <property type="match status" value="1"/>
</dbReference>